<keyword evidence="1" id="KW-0812">Transmembrane</keyword>
<keyword evidence="1" id="KW-0472">Membrane</keyword>
<dbReference type="Proteomes" id="UP001597199">
    <property type="component" value="Unassembled WGS sequence"/>
</dbReference>
<feature type="transmembrane region" description="Helical" evidence="1">
    <location>
        <begin position="118"/>
        <end position="144"/>
    </location>
</feature>
<reference evidence="3" key="1">
    <citation type="journal article" date="2019" name="Int. J. Syst. Evol. Microbiol.">
        <title>The Global Catalogue of Microorganisms (GCM) 10K type strain sequencing project: providing services to taxonomists for standard genome sequencing and annotation.</title>
        <authorList>
            <consortium name="The Broad Institute Genomics Platform"/>
            <consortium name="The Broad Institute Genome Sequencing Center for Infectious Disease"/>
            <person name="Wu L."/>
            <person name="Ma J."/>
        </authorList>
    </citation>
    <scope>NUCLEOTIDE SEQUENCE [LARGE SCALE GENOMIC DNA]</scope>
    <source>
        <strain evidence="3">CCM 9110</strain>
    </source>
</reference>
<feature type="transmembrane region" description="Helical" evidence="1">
    <location>
        <begin position="86"/>
        <end position="106"/>
    </location>
</feature>
<dbReference type="Pfam" id="PF09515">
    <property type="entry name" value="Thia_YuaJ"/>
    <property type="match status" value="1"/>
</dbReference>
<evidence type="ECO:0000313" key="2">
    <source>
        <dbReference type="EMBL" id="MFD1399421.1"/>
    </source>
</evidence>
<dbReference type="NCBIfam" id="TIGR02357">
    <property type="entry name" value="ECF_ThiT_YuaJ"/>
    <property type="match status" value="1"/>
</dbReference>
<accession>A0ABW4BHE9</accession>
<gene>
    <name evidence="2" type="primary">thiT</name>
    <name evidence="2" type="ORF">ACFQ41_08865</name>
</gene>
<feature type="transmembrane region" description="Helical" evidence="1">
    <location>
        <begin position="156"/>
        <end position="182"/>
    </location>
</feature>
<sequence length="202" mass="21715">MSKTMSRLIVLMEIAVIAAFAMALEYVPHKTGISSVEMSYGLIPITVLALRRGLGAGMAAGLTWGVLDVFLIGFSEGSVLNPLQGFLEYPIAFAVAGLGGLLYPQFQKALHENKPKTILATAWLAVLIGTAAKYFCHFLAGWVFWGSYAPKGMPAWLYSLAINGGSAIATGLVTLIVVTVLLRTVRKALFQPKTATQFQPQH</sequence>
<proteinExistence type="predicted"/>
<dbReference type="RefSeq" id="WP_204119201.1">
    <property type="nucleotide sequence ID" value="NZ_BOLV01000012.1"/>
</dbReference>
<name>A0ABW4BHE9_9LACO</name>
<dbReference type="Gene3D" id="1.10.1760.20">
    <property type="match status" value="1"/>
</dbReference>
<evidence type="ECO:0000256" key="1">
    <source>
        <dbReference type="SAM" id="Phobius"/>
    </source>
</evidence>
<keyword evidence="3" id="KW-1185">Reference proteome</keyword>
<protein>
    <submittedName>
        <fullName evidence="2">Energy-coupled thiamine transporter ThiT</fullName>
    </submittedName>
</protein>
<comment type="caution">
    <text evidence="2">The sequence shown here is derived from an EMBL/GenBank/DDBJ whole genome shotgun (WGS) entry which is preliminary data.</text>
</comment>
<keyword evidence="1" id="KW-1133">Transmembrane helix</keyword>
<dbReference type="InterPro" id="IPR012651">
    <property type="entry name" value="Thia_Transptr_ThiT"/>
</dbReference>
<evidence type="ECO:0000313" key="3">
    <source>
        <dbReference type="Proteomes" id="UP001597199"/>
    </source>
</evidence>
<organism evidence="2 3">
    <name type="scientific">Lacticaseibacillus suilingensis</name>
    <dbReference type="NCBI Taxonomy" id="2799577"/>
    <lineage>
        <taxon>Bacteria</taxon>
        <taxon>Bacillati</taxon>
        <taxon>Bacillota</taxon>
        <taxon>Bacilli</taxon>
        <taxon>Lactobacillales</taxon>
        <taxon>Lactobacillaceae</taxon>
        <taxon>Lacticaseibacillus</taxon>
    </lineage>
</organism>
<dbReference type="EMBL" id="JBHTOA010000032">
    <property type="protein sequence ID" value="MFD1399421.1"/>
    <property type="molecule type" value="Genomic_DNA"/>
</dbReference>
<feature type="transmembrane region" description="Helical" evidence="1">
    <location>
        <begin position="57"/>
        <end position="74"/>
    </location>
</feature>